<dbReference type="AlphaFoldDB" id="A0A2P7SAV8"/>
<reference evidence="1 2" key="1">
    <citation type="submission" date="2018-03" db="EMBL/GenBank/DDBJ databases">
        <title>The draft genome of Mesorhizobium sp. 6GN-30.</title>
        <authorList>
            <person name="Liu L."/>
            <person name="Li L."/>
            <person name="Wang T."/>
            <person name="Zhang X."/>
            <person name="Liang L."/>
        </authorList>
    </citation>
    <scope>NUCLEOTIDE SEQUENCE [LARGE SCALE GENOMIC DNA]</scope>
    <source>
        <strain evidence="1 2">6GN30</strain>
    </source>
</reference>
<comment type="caution">
    <text evidence="1">The sequence shown here is derived from an EMBL/GenBank/DDBJ whole genome shotgun (WGS) entry which is preliminary data.</text>
</comment>
<evidence type="ECO:0000313" key="2">
    <source>
        <dbReference type="Proteomes" id="UP000241229"/>
    </source>
</evidence>
<keyword evidence="2" id="KW-1185">Reference proteome</keyword>
<proteinExistence type="predicted"/>
<dbReference type="EMBL" id="PXYK01000011">
    <property type="protein sequence ID" value="PSJ59600.1"/>
    <property type="molecule type" value="Genomic_DNA"/>
</dbReference>
<dbReference type="RefSeq" id="WP_106772674.1">
    <property type="nucleotide sequence ID" value="NZ_PXYK01000011.1"/>
</dbReference>
<organism evidence="1 2">
    <name type="scientific">Kumtagia ephedrae</name>
    <dbReference type="NCBI Taxonomy" id="2116701"/>
    <lineage>
        <taxon>Bacteria</taxon>
        <taxon>Pseudomonadati</taxon>
        <taxon>Pseudomonadota</taxon>
        <taxon>Alphaproteobacteria</taxon>
        <taxon>Hyphomicrobiales</taxon>
        <taxon>Phyllobacteriaceae</taxon>
        <taxon>Kumtagia</taxon>
    </lineage>
</organism>
<accession>A0A2P7SAV8</accession>
<protein>
    <submittedName>
        <fullName evidence="1">Uncharacterized protein</fullName>
    </submittedName>
</protein>
<gene>
    <name evidence="1" type="ORF">C7I84_13300</name>
</gene>
<evidence type="ECO:0000313" key="1">
    <source>
        <dbReference type="EMBL" id="PSJ59600.1"/>
    </source>
</evidence>
<name>A0A2P7SAV8_9HYPH</name>
<sequence>MSNHASLRTVIKENMRNARFLAREVKGSLDRLGRDGEGLPQTARALAELSDKALSRLESLALSIASADPRAHAGHVVALPLALLAKPTAENAELVARTHYAAAKALLIARGVHNPSVSELAFAKAYELAAAAIGDDDREADASAPSRHAAQVAVAIVGAQPVASPAALSGSEGSTQQDANLVVAAILALSMLVVSINDDLTADEGIYEAAAIAVDIRYDDFAEAMRGSDDLTALAGLLAEIAPHLP</sequence>
<dbReference type="Proteomes" id="UP000241229">
    <property type="component" value="Unassembled WGS sequence"/>
</dbReference>